<dbReference type="EMBL" id="JQFK01002474">
    <property type="protein sequence ID" value="KGK32288.1"/>
    <property type="molecule type" value="Genomic_DNA"/>
</dbReference>
<proteinExistence type="predicted"/>
<protein>
    <submittedName>
        <fullName evidence="1">Uncharacterized protein</fullName>
    </submittedName>
</protein>
<evidence type="ECO:0000313" key="1">
    <source>
        <dbReference type="EMBL" id="KGK32288.1"/>
    </source>
</evidence>
<reference evidence="2" key="1">
    <citation type="journal article" date="2014" name="Microb. Cell Fact.">
        <title>Exploiting Issatchenkia orientalis SD108 for succinic acid production.</title>
        <authorList>
            <person name="Xiao H."/>
            <person name="Shao Z."/>
            <person name="Jiang Y."/>
            <person name="Dole S."/>
            <person name="Zhao H."/>
        </authorList>
    </citation>
    <scope>NUCLEOTIDE SEQUENCE [LARGE SCALE GENOMIC DNA]</scope>
    <source>
        <strain evidence="2">SD108</strain>
    </source>
</reference>
<comment type="caution">
    <text evidence="1">The sequence shown here is derived from an EMBL/GenBank/DDBJ whole genome shotgun (WGS) entry which is preliminary data.</text>
</comment>
<organism evidence="1 2">
    <name type="scientific">Pichia kudriavzevii</name>
    <name type="common">Yeast</name>
    <name type="synonym">Issatchenkia orientalis</name>
    <dbReference type="NCBI Taxonomy" id="4909"/>
    <lineage>
        <taxon>Eukaryota</taxon>
        <taxon>Fungi</taxon>
        <taxon>Dikarya</taxon>
        <taxon>Ascomycota</taxon>
        <taxon>Saccharomycotina</taxon>
        <taxon>Pichiomycetes</taxon>
        <taxon>Pichiales</taxon>
        <taxon>Pichiaceae</taxon>
        <taxon>Pichia</taxon>
    </lineage>
</organism>
<sequence length="29" mass="3480">KLARLEFESILQIYLEGFNFFSTPMKELD</sequence>
<dbReference type="Proteomes" id="UP000029867">
    <property type="component" value="Unassembled WGS sequence"/>
</dbReference>
<evidence type="ECO:0000313" key="2">
    <source>
        <dbReference type="Proteomes" id="UP000029867"/>
    </source>
</evidence>
<dbReference type="AlphaFoldDB" id="A0A099NHT1"/>
<name>A0A099NHT1_PICKU</name>
<gene>
    <name evidence="1" type="ORF">JL09_g7105</name>
</gene>
<dbReference type="HOGENOM" id="CLU_3412118_0_0_1"/>
<accession>A0A099NHT1</accession>
<feature type="non-terminal residue" evidence="1">
    <location>
        <position position="1"/>
    </location>
</feature>